<keyword evidence="3" id="KW-1185">Reference proteome</keyword>
<proteinExistence type="predicted"/>
<dbReference type="AlphaFoldDB" id="A0A841SY94"/>
<dbReference type="RefSeq" id="WP_185120431.1">
    <property type="nucleotide sequence ID" value="NZ_JACJVQ010000011.1"/>
</dbReference>
<dbReference type="InterPro" id="IPR002925">
    <property type="entry name" value="Dienelactn_hydro"/>
</dbReference>
<dbReference type="PANTHER" id="PTHR46623:SF6">
    <property type="entry name" value="ALPHA_BETA-HYDROLASES SUPERFAMILY PROTEIN"/>
    <property type="match status" value="1"/>
</dbReference>
<comment type="caution">
    <text evidence="2">The sequence shown here is derived from an EMBL/GenBank/DDBJ whole genome shotgun (WGS) entry which is preliminary data.</text>
</comment>
<dbReference type="InterPro" id="IPR051049">
    <property type="entry name" value="Dienelactone_hydrolase-like"/>
</dbReference>
<accession>A0A841SY94</accession>
<name>A0A841SY94_9BACL</name>
<organism evidence="2 3">
    <name type="scientific">Cohnella thailandensis</name>
    <dbReference type="NCBI Taxonomy" id="557557"/>
    <lineage>
        <taxon>Bacteria</taxon>
        <taxon>Bacillati</taxon>
        <taxon>Bacillota</taxon>
        <taxon>Bacilli</taxon>
        <taxon>Bacillales</taxon>
        <taxon>Paenibacillaceae</taxon>
        <taxon>Cohnella</taxon>
    </lineage>
</organism>
<reference evidence="2 3" key="1">
    <citation type="submission" date="2020-08" db="EMBL/GenBank/DDBJ databases">
        <title>Cohnella phylogeny.</title>
        <authorList>
            <person name="Dunlap C."/>
        </authorList>
    </citation>
    <scope>NUCLEOTIDE SEQUENCE [LARGE SCALE GENOMIC DNA]</scope>
    <source>
        <strain evidence="2 3">DSM 25241</strain>
    </source>
</reference>
<protein>
    <submittedName>
        <fullName evidence="2">Dienelactone hydrolase family protein</fullName>
    </submittedName>
</protein>
<dbReference type="InterPro" id="IPR029058">
    <property type="entry name" value="AB_hydrolase_fold"/>
</dbReference>
<gene>
    <name evidence="2" type="ORF">H7B67_13825</name>
</gene>
<dbReference type="EMBL" id="JACJVQ010000011">
    <property type="protein sequence ID" value="MBB6635195.1"/>
    <property type="molecule type" value="Genomic_DNA"/>
</dbReference>
<evidence type="ECO:0000313" key="2">
    <source>
        <dbReference type="EMBL" id="MBB6635195.1"/>
    </source>
</evidence>
<dbReference type="SUPFAM" id="SSF53474">
    <property type="entry name" value="alpha/beta-Hydrolases"/>
    <property type="match status" value="1"/>
</dbReference>
<evidence type="ECO:0000259" key="1">
    <source>
        <dbReference type="Pfam" id="PF01738"/>
    </source>
</evidence>
<dbReference type="Pfam" id="PF01738">
    <property type="entry name" value="DLH"/>
    <property type="match status" value="1"/>
</dbReference>
<dbReference type="Proteomes" id="UP000535838">
    <property type="component" value="Unassembled WGS sequence"/>
</dbReference>
<dbReference type="GO" id="GO:0016787">
    <property type="term" value="F:hydrolase activity"/>
    <property type="evidence" value="ECO:0007669"/>
    <property type="project" value="UniProtKB-KW"/>
</dbReference>
<sequence>MSGTRRERSLVITLHEIYGVNDHIAAFNETLEKEGFDTLIPNLLGRESFAYGQAEEAYAYFMREIGFDGALEAIRPIIAENKAKDRRVYVAGFSIGATLAWRCSEFEVDGVLGYYGSRIRSYPEIEPSCPALLFFASKESFDVAELAGRLKKKRNAAVEILNAEHGFMNPFCPAFDSSAHRYCMEQSLEFLKRLDGLREEAP</sequence>
<keyword evidence="2" id="KW-0378">Hydrolase</keyword>
<dbReference type="Gene3D" id="3.40.50.1820">
    <property type="entry name" value="alpha/beta hydrolase"/>
    <property type="match status" value="1"/>
</dbReference>
<dbReference type="PANTHER" id="PTHR46623">
    <property type="entry name" value="CARBOXYMETHYLENEBUTENOLIDASE-RELATED"/>
    <property type="match status" value="1"/>
</dbReference>
<evidence type="ECO:0000313" key="3">
    <source>
        <dbReference type="Proteomes" id="UP000535838"/>
    </source>
</evidence>
<feature type="domain" description="Dienelactone hydrolase" evidence="1">
    <location>
        <begin position="10"/>
        <end position="193"/>
    </location>
</feature>